<keyword evidence="2" id="KW-0813">Transport</keyword>
<evidence type="ECO:0000313" key="7">
    <source>
        <dbReference type="EMBL" id="ROS32078.1"/>
    </source>
</evidence>
<protein>
    <submittedName>
        <fullName evidence="7">Amino acid/amide ABC transporter substrate-binding protein (HAAT family)</fullName>
    </submittedName>
</protein>
<feature type="chain" id="PRO_5039211909" evidence="5">
    <location>
        <begin position="20"/>
        <end position="405"/>
    </location>
</feature>
<evidence type="ECO:0000256" key="5">
    <source>
        <dbReference type="SAM" id="SignalP"/>
    </source>
</evidence>
<dbReference type="PANTHER" id="PTHR30483">
    <property type="entry name" value="LEUCINE-SPECIFIC-BINDING PROTEIN"/>
    <property type="match status" value="1"/>
</dbReference>
<gene>
    <name evidence="7" type="ORF">EDD35_7821</name>
</gene>
<name>A0A3N2G613_9PSEU</name>
<dbReference type="InterPro" id="IPR051010">
    <property type="entry name" value="BCAA_transport"/>
</dbReference>
<dbReference type="Gene3D" id="3.40.50.2300">
    <property type="match status" value="2"/>
</dbReference>
<feature type="signal peptide" evidence="5">
    <location>
        <begin position="1"/>
        <end position="19"/>
    </location>
</feature>
<evidence type="ECO:0000256" key="1">
    <source>
        <dbReference type="ARBA" id="ARBA00010062"/>
    </source>
</evidence>
<keyword evidence="3 5" id="KW-0732">Signal</keyword>
<accession>A0A3N2G613</accession>
<dbReference type="PANTHER" id="PTHR30483:SF37">
    <property type="entry name" value="ABC TRANSPORTER SUBSTRATE-BINDING PROTEIN"/>
    <property type="match status" value="1"/>
</dbReference>
<dbReference type="InterPro" id="IPR028082">
    <property type="entry name" value="Peripla_BP_I"/>
</dbReference>
<dbReference type="SUPFAM" id="SSF53822">
    <property type="entry name" value="Periplasmic binding protein-like I"/>
    <property type="match status" value="1"/>
</dbReference>
<comment type="caution">
    <text evidence="7">The sequence shown here is derived from an EMBL/GenBank/DDBJ whole genome shotgun (WGS) entry which is preliminary data.</text>
</comment>
<dbReference type="PRINTS" id="PR00337">
    <property type="entry name" value="LEUILEVALBP"/>
</dbReference>
<evidence type="ECO:0000256" key="2">
    <source>
        <dbReference type="ARBA" id="ARBA00022448"/>
    </source>
</evidence>
<dbReference type="Proteomes" id="UP000274843">
    <property type="component" value="Unassembled WGS sequence"/>
</dbReference>
<evidence type="ECO:0000256" key="3">
    <source>
        <dbReference type="ARBA" id="ARBA00022729"/>
    </source>
</evidence>
<evidence type="ECO:0000313" key="8">
    <source>
        <dbReference type="Proteomes" id="UP000274843"/>
    </source>
</evidence>
<dbReference type="InterPro" id="IPR000709">
    <property type="entry name" value="Leu_Ile_Val-bd"/>
</dbReference>
<dbReference type="AlphaFoldDB" id="A0A3N2G613"/>
<dbReference type="EMBL" id="RKHY01000002">
    <property type="protein sequence ID" value="ROS32078.1"/>
    <property type="molecule type" value="Genomic_DNA"/>
</dbReference>
<dbReference type="InterPro" id="IPR028081">
    <property type="entry name" value="Leu-bd"/>
</dbReference>
<dbReference type="Pfam" id="PF13458">
    <property type="entry name" value="Peripla_BP_6"/>
    <property type="match status" value="1"/>
</dbReference>
<organism evidence="7 8">
    <name type="scientific">Amycolatopsis thermoflava</name>
    <dbReference type="NCBI Taxonomy" id="84480"/>
    <lineage>
        <taxon>Bacteria</taxon>
        <taxon>Bacillati</taxon>
        <taxon>Actinomycetota</taxon>
        <taxon>Actinomycetes</taxon>
        <taxon>Pseudonocardiales</taxon>
        <taxon>Pseudonocardiaceae</taxon>
        <taxon>Amycolatopsis</taxon>
        <taxon>Amycolatopsis methanolica group</taxon>
    </lineage>
</organism>
<dbReference type="CDD" id="cd19989">
    <property type="entry name" value="PBP1_SBP-like"/>
    <property type="match status" value="1"/>
</dbReference>
<proteinExistence type="inferred from homology"/>
<keyword evidence="8" id="KW-1185">Reference proteome</keyword>
<sequence length="405" mass="42246">MRNKVVPVLTALLAGALVAACGTPGSSEAGDATGAIKVAIIPPSSGALAQFGSDAAKGWQYAVDTVNAQGGIDGRQVELIRMDTDATSATTLRAAREAVTQRGAQFIGAVMTSTEHGALNQQLDALGALSFNSLGKDDALTGKDCTANAFRTVQTNRMDVNALAATLKNLPGDRWAVQAVDYSTGHTAADIFREAAQAAGKQVVLEQFAPLNTTEFGSYITKLQASDADALFAVEYGADGVAFVNQAAQFNLPAKFRSVLGFNMVSEPLFPALGDKITGFYNNVGYDPGADNPLNRQFVQGFQAKFGTKPYYVEADAYLAAETLFAGIRKAGSSDPVKVRAALNDLTFDSIAGSVTMRAGDHQLVRPSYLGQVVKDGSGLAFKIIASAPGTQTTPQADPACTLKG</sequence>
<comment type="similarity">
    <text evidence="1">Belongs to the leucine-binding protein family.</text>
</comment>
<feature type="domain" description="Leucine-binding protein" evidence="6">
    <location>
        <begin position="36"/>
        <end position="377"/>
    </location>
</feature>
<evidence type="ECO:0000256" key="4">
    <source>
        <dbReference type="ARBA" id="ARBA00022970"/>
    </source>
</evidence>
<keyword evidence="4" id="KW-0029">Amino-acid transport</keyword>
<dbReference type="PROSITE" id="PS51257">
    <property type="entry name" value="PROKAR_LIPOPROTEIN"/>
    <property type="match status" value="1"/>
</dbReference>
<reference evidence="7 8" key="1">
    <citation type="submission" date="2018-11" db="EMBL/GenBank/DDBJ databases">
        <title>Sequencing the genomes of 1000 actinobacteria strains.</title>
        <authorList>
            <person name="Klenk H.-P."/>
        </authorList>
    </citation>
    <scope>NUCLEOTIDE SEQUENCE [LARGE SCALE GENOMIC DNA]</scope>
    <source>
        <strain evidence="7 8">DSM 44348</strain>
    </source>
</reference>
<evidence type="ECO:0000259" key="6">
    <source>
        <dbReference type="Pfam" id="PF13458"/>
    </source>
</evidence>
<dbReference type="GO" id="GO:0006865">
    <property type="term" value="P:amino acid transport"/>
    <property type="evidence" value="ECO:0007669"/>
    <property type="project" value="UniProtKB-KW"/>
</dbReference>